<comment type="caution">
    <text evidence="2">The sequence shown here is derived from an EMBL/GenBank/DDBJ whole genome shotgun (WGS) entry which is preliminary data.</text>
</comment>
<gene>
    <name evidence="2" type="ORF">SD72_06610</name>
</gene>
<evidence type="ECO:0000256" key="1">
    <source>
        <dbReference type="SAM" id="Phobius"/>
    </source>
</evidence>
<feature type="transmembrane region" description="Helical" evidence="1">
    <location>
        <begin position="46"/>
        <end position="74"/>
    </location>
</feature>
<keyword evidence="1" id="KW-0812">Transmembrane</keyword>
<feature type="transmembrane region" description="Helical" evidence="1">
    <location>
        <begin position="86"/>
        <end position="112"/>
    </location>
</feature>
<dbReference type="EMBL" id="JXSQ01000006">
    <property type="protein sequence ID" value="KIP52861.1"/>
    <property type="molecule type" value="Genomic_DNA"/>
</dbReference>
<sequence length="155" mass="16613">MNTVDSAIKRPHFMNPAYLLLYGVCVASAPVVAQFIIMAAQSSDHFFWGIGSGILMWGSVSAGFVLSLVCLGLWMTKRSPLRSGGAYSRAAIVGVIVGLLGAYPIGFLAFSTTLASSLGVGRPLGVLLTGVYLALMFGGYMLCWERREARRLMRA</sequence>
<organism evidence="2 3">
    <name type="scientific">Leucobacter komagatae</name>
    <dbReference type="NCBI Taxonomy" id="55969"/>
    <lineage>
        <taxon>Bacteria</taxon>
        <taxon>Bacillati</taxon>
        <taxon>Actinomycetota</taxon>
        <taxon>Actinomycetes</taxon>
        <taxon>Micrococcales</taxon>
        <taxon>Microbacteriaceae</taxon>
        <taxon>Leucobacter</taxon>
    </lineage>
</organism>
<evidence type="ECO:0000313" key="2">
    <source>
        <dbReference type="EMBL" id="KIP52861.1"/>
    </source>
</evidence>
<evidence type="ECO:0000313" key="3">
    <source>
        <dbReference type="Proteomes" id="UP000032120"/>
    </source>
</evidence>
<keyword evidence="1" id="KW-0472">Membrane</keyword>
<name>A0A0D0HZ41_9MICO</name>
<dbReference type="Proteomes" id="UP000032120">
    <property type="component" value="Unassembled WGS sequence"/>
</dbReference>
<reference evidence="2 3" key="1">
    <citation type="submission" date="2015-01" db="EMBL/GenBank/DDBJ databases">
        <title>Draft genome sequence of Leucobacter komagatae strain VKM ST2845.</title>
        <authorList>
            <person name="Karlyshev A.V."/>
            <person name="Kudryashova E.B."/>
        </authorList>
    </citation>
    <scope>NUCLEOTIDE SEQUENCE [LARGE SCALE GENOMIC DNA]</scope>
    <source>
        <strain evidence="2 3">VKM ST2845</strain>
    </source>
</reference>
<keyword evidence="3" id="KW-1185">Reference proteome</keyword>
<feature type="transmembrane region" description="Helical" evidence="1">
    <location>
        <begin position="19"/>
        <end position="40"/>
    </location>
</feature>
<dbReference type="AlphaFoldDB" id="A0A0D0HZ41"/>
<protein>
    <submittedName>
        <fullName evidence="2">Uncharacterized protein</fullName>
    </submittedName>
</protein>
<accession>A0A0D0HZ41</accession>
<feature type="transmembrane region" description="Helical" evidence="1">
    <location>
        <begin position="124"/>
        <end position="144"/>
    </location>
</feature>
<proteinExistence type="predicted"/>
<keyword evidence="1" id="KW-1133">Transmembrane helix</keyword>